<feature type="domain" description="SGNH" evidence="3">
    <location>
        <begin position="416"/>
        <end position="616"/>
    </location>
</feature>
<sequence length="626" mass="69405">MRYRPEIDGLRAVAVLSVIFYHAELAPFHGGFVGVDVFFVLSGYLITALMLKDMARNRFSLWQFYERRARRILPALTVVALVSIPFAWALMVPSQLIDFAQSLIAVATFSSNILFLRESGYFEGASELKPLLHTWSLAVEEQFYLFFPLLLMALWRLGPARLGLVVALIAAVSLGASEWGWRTIPDANFYLLPFRAWELLAGSLCAFALRDTSPRRHDPAAALGVGMILLAVLLYDTATPVPSLYMLLPVVGTCLVILCAAEGTRVAAALSHRWMVGIGLISYSAYLWHQPLFVFARLQLWVLPTPVMMLGLSLVSLGLGWLSWKYIEQPFRGPDARLATRARVFAASGVAGVALLIFGFVGYGAGGFPQRLPDAYGARQATLEAEWRDRQDAVWAGTCHFNKRGAFGELPDFLDQWNCIPPGDDLTRPRLVVYGDSLAADIASALTQQNIDHLQLTGASCALALDDTEEPPYCKALKERLKVHLRAGDWLLLANSYAPTEIQGAYLDRVVADWSARADKLLLFTPRPEYPQLKQRFLWFGEDRLAQTTPDMHKALLFSASMSETRPPTNVHILDSAGLICAGRVPCSPVTDGKLLYIDKEHFTNGAARSFGAELIPELQRLGWTQ</sequence>
<keyword evidence="1" id="KW-0472">Membrane</keyword>
<evidence type="ECO:0000313" key="5">
    <source>
        <dbReference type="Proteomes" id="UP000436522"/>
    </source>
</evidence>
<evidence type="ECO:0000256" key="1">
    <source>
        <dbReference type="SAM" id="Phobius"/>
    </source>
</evidence>
<evidence type="ECO:0000259" key="2">
    <source>
        <dbReference type="Pfam" id="PF01757"/>
    </source>
</evidence>
<organism evidence="4 5">
    <name type="scientific">Roseobacter cerasinus</name>
    <dbReference type="NCBI Taxonomy" id="2602289"/>
    <lineage>
        <taxon>Bacteria</taxon>
        <taxon>Pseudomonadati</taxon>
        <taxon>Pseudomonadota</taxon>
        <taxon>Alphaproteobacteria</taxon>
        <taxon>Rhodobacterales</taxon>
        <taxon>Roseobacteraceae</taxon>
        <taxon>Roseobacter</taxon>
    </lineage>
</organism>
<dbReference type="GO" id="GO:0016020">
    <property type="term" value="C:membrane"/>
    <property type="evidence" value="ECO:0007669"/>
    <property type="project" value="TreeGrafter"/>
</dbReference>
<keyword evidence="1" id="KW-1133">Transmembrane helix</keyword>
<dbReference type="Proteomes" id="UP000436522">
    <property type="component" value="Unassembled WGS sequence"/>
</dbReference>
<feature type="transmembrane region" description="Helical" evidence="1">
    <location>
        <begin position="301"/>
        <end position="324"/>
    </location>
</feature>
<dbReference type="AlphaFoldDB" id="A0A640VYL5"/>
<dbReference type="InterPro" id="IPR043968">
    <property type="entry name" value="SGNH"/>
</dbReference>
<keyword evidence="5" id="KW-1185">Reference proteome</keyword>
<protein>
    <recommendedName>
        <fullName evidence="6">Acyltransferase</fullName>
    </recommendedName>
</protein>
<reference evidence="4 5" key="1">
    <citation type="submission" date="2019-12" db="EMBL/GenBank/DDBJ databases">
        <title>Roseobacter cerasinus sp. nov., isolated from seawater around aquaculture.</title>
        <authorList>
            <person name="Muramatsu S."/>
            <person name="Takabe Y."/>
            <person name="Mori K."/>
            <person name="Takaichi S."/>
            <person name="Hanada S."/>
        </authorList>
    </citation>
    <scope>NUCLEOTIDE SEQUENCE [LARGE SCALE GENOMIC DNA]</scope>
    <source>
        <strain evidence="4 5">AI77</strain>
    </source>
</reference>
<evidence type="ECO:0008006" key="6">
    <source>
        <dbReference type="Google" id="ProtNLM"/>
    </source>
</evidence>
<dbReference type="RefSeq" id="WP_159981199.1">
    <property type="nucleotide sequence ID" value="NZ_BLIV01000013.1"/>
</dbReference>
<feature type="transmembrane region" description="Helical" evidence="1">
    <location>
        <begin position="221"/>
        <end position="238"/>
    </location>
</feature>
<dbReference type="InterPro" id="IPR002656">
    <property type="entry name" value="Acyl_transf_3_dom"/>
</dbReference>
<name>A0A640VYL5_9RHOB</name>
<feature type="domain" description="Acyltransferase 3" evidence="2">
    <location>
        <begin position="5"/>
        <end position="323"/>
    </location>
</feature>
<dbReference type="EMBL" id="BLIV01000013">
    <property type="protein sequence ID" value="GFE52480.1"/>
    <property type="molecule type" value="Genomic_DNA"/>
</dbReference>
<feature type="transmembrane region" description="Helical" evidence="1">
    <location>
        <begin position="162"/>
        <end position="181"/>
    </location>
</feature>
<dbReference type="PANTHER" id="PTHR23028">
    <property type="entry name" value="ACETYLTRANSFERASE"/>
    <property type="match status" value="1"/>
</dbReference>
<dbReference type="OrthoDB" id="9796461at2"/>
<dbReference type="GO" id="GO:0016747">
    <property type="term" value="F:acyltransferase activity, transferring groups other than amino-acyl groups"/>
    <property type="evidence" value="ECO:0007669"/>
    <property type="project" value="InterPro"/>
</dbReference>
<evidence type="ECO:0000313" key="4">
    <source>
        <dbReference type="EMBL" id="GFE52480.1"/>
    </source>
</evidence>
<dbReference type="PANTHER" id="PTHR23028:SF53">
    <property type="entry name" value="ACYL_TRANSF_3 DOMAIN-CONTAINING PROTEIN"/>
    <property type="match status" value="1"/>
</dbReference>
<keyword evidence="1" id="KW-0812">Transmembrane</keyword>
<dbReference type="Pfam" id="PF19040">
    <property type="entry name" value="SGNH"/>
    <property type="match status" value="1"/>
</dbReference>
<dbReference type="Pfam" id="PF01757">
    <property type="entry name" value="Acyl_transf_3"/>
    <property type="match status" value="1"/>
</dbReference>
<proteinExistence type="predicted"/>
<dbReference type="InterPro" id="IPR050879">
    <property type="entry name" value="Acyltransferase_3"/>
</dbReference>
<feature type="transmembrane region" description="Helical" evidence="1">
    <location>
        <begin position="72"/>
        <end position="91"/>
    </location>
</feature>
<feature type="transmembrane region" description="Helical" evidence="1">
    <location>
        <begin position="344"/>
        <end position="365"/>
    </location>
</feature>
<dbReference type="GO" id="GO:0009103">
    <property type="term" value="P:lipopolysaccharide biosynthetic process"/>
    <property type="evidence" value="ECO:0007669"/>
    <property type="project" value="TreeGrafter"/>
</dbReference>
<feature type="transmembrane region" description="Helical" evidence="1">
    <location>
        <begin position="273"/>
        <end position="289"/>
    </location>
</feature>
<evidence type="ECO:0000259" key="3">
    <source>
        <dbReference type="Pfam" id="PF19040"/>
    </source>
</evidence>
<feature type="transmembrane region" description="Helical" evidence="1">
    <location>
        <begin position="29"/>
        <end position="51"/>
    </location>
</feature>
<gene>
    <name evidence="4" type="ORF">So717_42330</name>
</gene>
<accession>A0A640VYL5</accession>
<feature type="transmembrane region" description="Helical" evidence="1">
    <location>
        <begin position="244"/>
        <end position="261"/>
    </location>
</feature>
<comment type="caution">
    <text evidence="4">The sequence shown here is derived from an EMBL/GenBank/DDBJ whole genome shotgun (WGS) entry which is preliminary data.</text>
</comment>